<keyword evidence="15" id="KW-0175">Coiled coil</keyword>
<evidence type="ECO:0000256" key="9">
    <source>
        <dbReference type="ARBA" id="ARBA00023310"/>
    </source>
</evidence>
<proteinExistence type="inferred from homology"/>
<gene>
    <name evidence="13" type="primary">atpF</name>
    <name evidence="16" type="ORF">JMJ56_13365</name>
</gene>
<keyword evidence="5 13" id="KW-0375">Hydrogen ion transport</keyword>
<dbReference type="PANTHER" id="PTHR33445">
    <property type="entry name" value="ATP SYNTHASE SUBUNIT B', CHLOROPLASTIC"/>
    <property type="match status" value="1"/>
</dbReference>
<keyword evidence="2 13" id="KW-0813">Transport</keyword>
<feature type="transmembrane region" description="Helical" evidence="13">
    <location>
        <begin position="14"/>
        <end position="32"/>
    </location>
</feature>
<feature type="coiled-coil region" evidence="15">
    <location>
        <begin position="43"/>
        <end position="95"/>
    </location>
</feature>
<sequence length="168" mass="18131">MDHHYEHFWLDPKFWVAVSFVIFFLLVGRMAWARITGMLDAKADRVRAELAEASRLRVEAEALLKQAEADRASALKEAQDLLARAQAEAQRVGEASAAEAEASAKRRERMALDRIAAAEAGAVAEVRGAATDIAVAAARNVIAERIDAKADAALIDDAVAGLPARLRA</sequence>
<dbReference type="InterPro" id="IPR002146">
    <property type="entry name" value="ATP_synth_b/b'su_bac/chlpt"/>
</dbReference>
<protein>
    <recommendedName>
        <fullName evidence="13">ATP synthase subunit b</fullName>
    </recommendedName>
    <alternativeName>
        <fullName evidence="13">ATP synthase F(0) sector subunit b</fullName>
    </alternativeName>
    <alternativeName>
        <fullName evidence="13">ATPase subunit I</fullName>
    </alternativeName>
    <alternativeName>
        <fullName evidence="13">F-type ATPase subunit b</fullName>
        <shortName evidence="13">F-ATPase subunit b</shortName>
    </alternativeName>
</protein>
<keyword evidence="3 13" id="KW-0138">CF(0)</keyword>
<name>A0ABS1U6P5_9PROT</name>
<accession>A0ABS1U6P5</accession>
<comment type="subcellular location">
    <subcellularLocation>
        <location evidence="13">Cell membrane</location>
        <topology evidence="13">Single-pass membrane protein</topology>
    </subcellularLocation>
    <subcellularLocation>
        <location evidence="12">Endomembrane system</location>
        <topology evidence="12">Single-pass membrane protein</topology>
    </subcellularLocation>
</comment>
<keyword evidence="7 13" id="KW-0406">Ion transport</keyword>
<evidence type="ECO:0000256" key="13">
    <source>
        <dbReference type="HAMAP-Rule" id="MF_01398"/>
    </source>
</evidence>
<evidence type="ECO:0000256" key="1">
    <source>
        <dbReference type="ARBA" id="ARBA00005513"/>
    </source>
</evidence>
<dbReference type="InterPro" id="IPR050059">
    <property type="entry name" value="ATP_synthase_B_chain"/>
</dbReference>
<evidence type="ECO:0000256" key="8">
    <source>
        <dbReference type="ARBA" id="ARBA00023136"/>
    </source>
</evidence>
<reference evidence="16 17" key="1">
    <citation type="submission" date="2021-01" db="EMBL/GenBank/DDBJ databases">
        <title>Belnapia mucosa sp. nov. and Belnapia arida sp. nov., isolated from the Tabernas Desert (Almeria, Spain).</title>
        <authorList>
            <person name="Molina-Menor E."/>
            <person name="Vidal-Verdu A."/>
            <person name="Calonge A."/>
            <person name="Satari L."/>
            <person name="Pereto J."/>
            <person name="Porcar M."/>
        </authorList>
    </citation>
    <scope>NUCLEOTIDE SEQUENCE [LARGE SCALE GENOMIC DNA]</scope>
    <source>
        <strain evidence="16 17">T18</strain>
    </source>
</reference>
<comment type="function">
    <text evidence="10 13">F(1)F(0) ATP synthase produces ATP from ADP in the presence of a proton or sodium gradient. F-type ATPases consist of two structural domains, F(1) containing the extramembraneous catalytic core and F(0) containing the membrane proton channel, linked together by a central stalk and a peripheral stalk. During catalysis, ATP synthesis in the catalytic domain of F(1) is coupled via a rotary mechanism of the central stalk subunits to proton translocation.</text>
</comment>
<keyword evidence="6 13" id="KW-1133">Transmembrane helix</keyword>
<keyword evidence="13" id="KW-1003">Cell membrane</keyword>
<dbReference type="Proteomes" id="UP000660885">
    <property type="component" value="Unassembled WGS sequence"/>
</dbReference>
<evidence type="ECO:0000256" key="11">
    <source>
        <dbReference type="ARBA" id="ARBA00025614"/>
    </source>
</evidence>
<organism evidence="16 17">
    <name type="scientific">Belnapia arida</name>
    <dbReference type="NCBI Taxonomy" id="2804533"/>
    <lineage>
        <taxon>Bacteria</taxon>
        <taxon>Pseudomonadati</taxon>
        <taxon>Pseudomonadota</taxon>
        <taxon>Alphaproteobacteria</taxon>
        <taxon>Acetobacterales</taxon>
        <taxon>Roseomonadaceae</taxon>
        <taxon>Belnapia</taxon>
    </lineage>
</organism>
<evidence type="ECO:0000256" key="3">
    <source>
        <dbReference type="ARBA" id="ARBA00022547"/>
    </source>
</evidence>
<evidence type="ECO:0000256" key="2">
    <source>
        <dbReference type="ARBA" id="ARBA00022448"/>
    </source>
</evidence>
<evidence type="ECO:0000256" key="5">
    <source>
        <dbReference type="ARBA" id="ARBA00022781"/>
    </source>
</evidence>
<dbReference type="PANTHER" id="PTHR33445:SF1">
    <property type="entry name" value="ATP SYNTHASE SUBUNIT B"/>
    <property type="match status" value="1"/>
</dbReference>
<keyword evidence="17" id="KW-1185">Reference proteome</keyword>
<evidence type="ECO:0000256" key="6">
    <source>
        <dbReference type="ARBA" id="ARBA00022989"/>
    </source>
</evidence>
<evidence type="ECO:0000256" key="7">
    <source>
        <dbReference type="ARBA" id="ARBA00023065"/>
    </source>
</evidence>
<evidence type="ECO:0000256" key="4">
    <source>
        <dbReference type="ARBA" id="ARBA00022692"/>
    </source>
</evidence>
<evidence type="ECO:0000313" key="17">
    <source>
        <dbReference type="Proteomes" id="UP000660885"/>
    </source>
</evidence>
<evidence type="ECO:0000256" key="10">
    <source>
        <dbReference type="ARBA" id="ARBA00025198"/>
    </source>
</evidence>
<dbReference type="Pfam" id="PF00430">
    <property type="entry name" value="ATP-synt_B"/>
    <property type="match status" value="1"/>
</dbReference>
<evidence type="ECO:0000313" key="16">
    <source>
        <dbReference type="EMBL" id="MBL6079001.1"/>
    </source>
</evidence>
<dbReference type="EMBL" id="JAETWB010000005">
    <property type="protein sequence ID" value="MBL6079001.1"/>
    <property type="molecule type" value="Genomic_DNA"/>
</dbReference>
<comment type="subunit">
    <text evidence="13">F-type ATPases have 2 components, F(1) - the catalytic core - and F(0) - the membrane proton channel. F(1) has five subunits: alpha(3), beta(3), gamma(1), delta(1), epsilon(1). F(0) has three main subunits: a(1), b(2) and c(10-14). The alpha and beta chains form an alternating ring which encloses part of the gamma chain. F(1) is attached to F(0) by a central stalk formed by the gamma and epsilon chains, while a peripheral stalk is formed by the delta and b chains.</text>
</comment>
<dbReference type="HAMAP" id="MF_01398">
    <property type="entry name" value="ATP_synth_b_bprime"/>
    <property type="match status" value="1"/>
</dbReference>
<evidence type="ECO:0000256" key="14">
    <source>
        <dbReference type="RuleBase" id="RU003848"/>
    </source>
</evidence>
<keyword evidence="4 13" id="KW-0812">Transmembrane</keyword>
<keyword evidence="8 13" id="KW-0472">Membrane</keyword>
<comment type="similarity">
    <text evidence="1 13 14">Belongs to the ATPase B chain family.</text>
</comment>
<dbReference type="RefSeq" id="WP_202832267.1">
    <property type="nucleotide sequence ID" value="NZ_JAETWB010000005.1"/>
</dbReference>
<evidence type="ECO:0000256" key="12">
    <source>
        <dbReference type="ARBA" id="ARBA00037847"/>
    </source>
</evidence>
<comment type="function">
    <text evidence="11">Component of the F(0) channel, it forms part of the peripheral stalk, linking F(1) to F(0). The b'-subunit is a diverged and duplicated form of b found in plants and photosynthetic bacteria.</text>
</comment>
<evidence type="ECO:0000256" key="15">
    <source>
        <dbReference type="SAM" id="Coils"/>
    </source>
</evidence>
<keyword evidence="9 13" id="KW-0066">ATP synthesis</keyword>
<dbReference type="CDD" id="cd06503">
    <property type="entry name" value="ATP-synt_Fo_b"/>
    <property type="match status" value="1"/>
</dbReference>
<comment type="caution">
    <text evidence="16">The sequence shown here is derived from an EMBL/GenBank/DDBJ whole genome shotgun (WGS) entry which is preliminary data.</text>
</comment>